<evidence type="ECO:0000313" key="1">
    <source>
        <dbReference type="EMBL" id="RWS24043.1"/>
    </source>
</evidence>
<dbReference type="Proteomes" id="UP000288716">
    <property type="component" value="Unassembled WGS sequence"/>
</dbReference>
<keyword evidence="2" id="KW-1185">Reference proteome</keyword>
<protein>
    <submittedName>
        <fullName evidence="1">Uncharacterized protein</fullName>
    </submittedName>
</protein>
<sequence length="26" mass="3027">MCTQIPRELLPIKYGGTFDKDDPKLF</sequence>
<accession>A0A443S929</accession>
<name>A0A443S929_9ACAR</name>
<dbReference type="EMBL" id="NCKV01005484">
    <property type="protein sequence ID" value="RWS24043.1"/>
    <property type="molecule type" value="Genomic_DNA"/>
</dbReference>
<proteinExistence type="predicted"/>
<comment type="caution">
    <text evidence="1">The sequence shown here is derived from an EMBL/GenBank/DDBJ whole genome shotgun (WGS) entry which is preliminary data.</text>
</comment>
<organism evidence="1 2">
    <name type="scientific">Leptotrombidium deliense</name>
    <dbReference type="NCBI Taxonomy" id="299467"/>
    <lineage>
        <taxon>Eukaryota</taxon>
        <taxon>Metazoa</taxon>
        <taxon>Ecdysozoa</taxon>
        <taxon>Arthropoda</taxon>
        <taxon>Chelicerata</taxon>
        <taxon>Arachnida</taxon>
        <taxon>Acari</taxon>
        <taxon>Acariformes</taxon>
        <taxon>Trombidiformes</taxon>
        <taxon>Prostigmata</taxon>
        <taxon>Anystina</taxon>
        <taxon>Parasitengona</taxon>
        <taxon>Trombiculoidea</taxon>
        <taxon>Trombiculidae</taxon>
        <taxon>Leptotrombidium</taxon>
    </lineage>
</organism>
<gene>
    <name evidence="1" type="ORF">B4U80_08186</name>
</gene>
<reference evidence="1 2" key="1">
    <citation type="journal article" date="2018" name="Gigascience">
        <title>Genomes of trombidid mites reveal novel predicted allergens and laterally-transferred genes associated with secondary metabolism.</title>
        <authorList>
            <person name="Dong X."/>
            <person name="Chaisiri K."/>
            <person name="Xia D."/>
            <person name="Armstrong S.D."/>
            <person name="Fang Y."/>
            <person name="Donnelly M.J."/>
            <person name="Kadowaki T."/>
            <person name="McGarry J.W."/>
            <person name="Darby A.C."/>
            <person name="Makepeace B.L."/>
        </authorList>
    </citation>
    <scope>NUCLEOTIDE SEQUENCE [LARGE SCALE GENOMIC DNA]</scope>
    <source>
        <strain evidence="1">UoL-UT</strain>
    </source>
</reference>
<evidence type="ECO:0000313" key="2">
    <source>
        <dbReference type="Proteomes" id="UP000288716"/>
    </source>
</evidence>
<dbReference type="AlphaFoldDB" id="A0A443S929"/>
<dbReference type="VEuPathDB" id="VectorBase:LDEU007997"/>